<name>A0A0R1SB92_9LACO</name>
<dbReference type="Pfam" id="PF17961">
    <property type="entry name" value="Big_8"/>
    <property type="match status" value="1"/>
</dbReference>
<evidence type="ECO:0000256" key="5">
    <source>
        <dbReference type="ARBA" id="ARBA00022729"/>
    </source>
</evidence>
<feature type="compositionally biased region" description="Polar residues" evidence="7">
    <location>
        <begin position="564"/>
        <end position="594"/>
    </location>
</feature>
<proteinExistence type="inferred from homology"/>
<dbReference type="PANTHER" id="PTHR36108">
    <property type="entry name" value="COLOSSIN-B-RELATED"/>
    <property type="match status" value="1"/>
</dbReference>
<evidence type="ECO:0000256" key="2">
    <source>
        <dbReference type="ARBA" id="ARBA00007257"/>
    </source>
</evidence>
<sequence length="711" mass="74982">MKKRILILIFSLATIMMALFSFGSFCSYSVKAAEIPITGNTGADAVMVDNNGNSATADDQLMQWQRVKVSYDWSIPDNQAINAGDTAAFTLPNNVVAKDNLKIPVYDSTGKISIGTFTTKKGDSTGTLTFDHAMSITDINRKGKLSFYAVGTKETTENPNDFVINKNGWIPNQKALAAGLPDKITWNIAFNSTGADWEHVDVIDTLGPGQKYVPGSIHAYTGYYLDGKFITTGEVEPIVTVDGNNVTFHFMKVNTVVNMVYDSILTDVNAEGQNTWVNNVTIKGKDIEASTSHKVHWGGTATGGGKIETGDVILNKTSTADGSAVPGASFKLLDAVGNVVQENLVTDNNGQIVVKGLDPGDYAFVETGCPVGFQPNSNTEYPFTISPGQTAPIQVSAVDTPDEPAPEPVDDGDLAFFKVDSDTKSPLSGAVYNLLDDQGNVITSGLTTDESGLLALTGLSAGNYQLVETKAPEGYDLDATPIKFKIDSGKMTTLYAQDKKTVATVTPPDNKTNVKPPDNNNSVTPPDDDDNETPSQTPGGGQETPGGNGSNTTNPGTETPSGNQPGTSNPGTEAPSGNQPGTSNPGTETPSGNQPGTTNPETETPATNEPGETESNETTPSGNTSESNSPLPNENSSSESEILNPEYPASQIPESAWEQSIKAPTTNSKKPGSGLFPQTSNQAEGLLAIIGGIILALLIGLRLYHHKIKKS</sequence>
<dbReference type="eggNOG" id="COG4932">
    <property type="taxonomic scope" value="Bacteria"/>
</dbReference>
<dbReference type="InterPro" id="IPR008966">
    <property type="entry name" value="Adhesion_dom_sf"/>
</dbReference>
<feature type="compositionally biased region" description="Polar residues" evidence="7">
    <location>
        <begin position="503"/>
        <end position="524"/>
    </location>
</feature>
<evidence type="ECO:0000259" key="11">
    <source>
        <dbReference type="Pfam" id="PF17961"/>
    </source>
</evidence>
<dbReference type="AlphaFoldDB" id="A0A0R1SB92"/>
<dbReference type="PATRIC" id="fig|1423815.3.peg.622"/>
<feature type="compositionally biased region" description="Gly residues" evidence="7">
    <location>
        <begin position="538"/>
        <end position="549"/>
    </location>
</feature>
<keyword evidence="13" id="KW-1185">Reference proteome</keyword>
<keyword evidence="8" id="KW-0812">Transmembrane</keyword>
<keyword evidence="8" id="KW-0472">Membrane</keyword>
<comment type="similarity">
    <text evidence="2">Belongs to the serine-aspartate repeat-containing protein (SDr) family.</text>
</comment>
<feature type="transmembrane region" description="Helical" evidence="8">
    <location>
        <begin position="685"/>
        <end position="704"/>
    </location>
</feature>
<protein>
    <submittedName>
        <fullName evidence="12">Cell surface protein</fullName>
    </submittedName>
</protein>
<evidence type="ECO:0000313" key="12">
    <source>
        <dbReference type="EMBL" id="KRL66343.1"/>
    </source>
</evidence>
<dbReference type="OrthoDB" id="2216808at2"/>
<dbReference type="Gene3D" id="2.60.40.10">
    <property type="entry name" value="Immunoglobulins"/>
    <property type="match status" value="2"/>
</dbReference>
<evidence type="ECO:0000256" key="1">
    <source>
        <dbReference type="ARBA" id="ARBA00004168"/>
    </source>
</evidence>
<keyword evidence="3" id="KW-0134">Cell wall</keyword>
<dbReference type="STRING" id="1423815.FC27_GL000614"/>
<keyword evidence="8" id="KW-1133">Transmembrane helix</keyword>
<evidence type="ECO:0000313" key="13">
    <source>
        <dbReference type="Proteomes" id="UP000051647"/>
    </source>
</evidence>
<evidence type="ECO:0000256" key="7">
    <source>
        <dbReference type="SAM" id="MobiDB-lite"/>
    </source>
</evidence>
<accession>A0A0R1SB92</accession>
<dbReference type="PANTHER" id="PTHR36108:SF13">
    <property type="entry name" value="COLOSSIN-B-RELATED"/>
    <property type="match status" value="1"/>
</dbReference>
<dbReference type="Gene3D" id="2.60.40.1280">
    <property type="match status" value="1"/>
</dbReference>
<evidence type="ECO:0000256" key="8">
    <source>
        <dbReference type="SAM" id="Phobius"/>
    </source>
</evidence>
<feature type="region of interest" description="Disordered" evidence="7">
    <location>
        <begin position="501"/>
        <end position="676"/>
    </location>
</feature>
<dbReference type="InterPro" id="IPR011252">
    <property type="entry name" value="Fibrogen-bd_dom1"/>
</dbReference>
<dbReference type="RefSeq" id="WP_010625050.1">
    <property type="nucleotide sequence ID" value="NZ_AZFA01000015.1"/>
</dbReference>
<keyword evidence="6" id="KW-0572">Peptidoglycan-anchor</keyword>
<evidence type="ECO:0000256" key="4">
    <source>
        <dbReference type="ARBA" id="ARBA00022525"/>
    </source>
</evidence>
<dbReference type="EMBL" id="AZFA01000015">
    <property type="protein sequence ID" value="KRL66343.1"/>
    <property type="molecule type" value="Genomic_DNA"/>
</dbReference>
<feature type="domain" description="SpaA-like prealbumin fold" evidence="10">
    <location>
        <begin position="310"/>
        <end position="391"/>
    </location>
</feature>
<dbReference type="Pfam" id="PF17802">
    <property type="entry name" value="SpaA"/>
    <property type="match status" value="2"/>
</dbReference>
<evidence type="ECO:0000256" key="6">
    <source>
        <dbReference type="ARBA" id="ARBA00023088"/>
    </source>
</evidence>
<feature type="domain" description="SpaA-like prealbumin fold" evidence="10">
    <location>
        <begin position="413"/>
        <end position="499"/>
    </location>
</feature>
<comment type="caution">
    <text evidence="12">The sequence shown here is derived from an EMBL/GenBank/DDBJ whole genome shotgun (WGS) entry which is preliminary data.</text>
</comment>
<dbReference type="SUPFAM" id="SSF49478">
    <property type="entry name" value="Cna protein B-type domain"/>
    <property type="match status" value="2"/>
</dbReference>
<feature type="compositionally biased region" description="Low complexity" evidence="7">
    <location>
        <begin position="550"/>
        <end position="563"/>
    </location>
</feature>
<dbReference type="GO" id="GO:0005518">
    <property type="term" value="F:collagen binding"/>
    <property type="evidence" value="ECO:0007669"/>
    <property type="project" value="InterPro"/>
</dbReference>
<feature type="compositionally biased region" description="Low complexity" evidence="7">
    <location>
        <begin position="595"/>
        <end position="610"/>
    </location>
</feature>
<dbReference type="InterPro" id="IPR041033">
    <property type="entry name" value="SpaA_PFL_dom_1"/>
</dbReference>
<feature type="compositionally biased region" description="Low complexity" evidence="7">
    <location>
        <begin position="623"/>
        <end position="646"/>
    </location>
</feature>
<comment type="subcellular location">
    <subcellularLocation>
        <location evidence="1">Secreted</location>
        <location evidence="1">Cell wall</location>
        <topology evidence="1">Peptidoglycan-anchor</topology>
    </subcellularLocation>
</comment>
<dbReference type="InterPro" id="IPR008456">
    <property type="entry name" value="Collagen-bd_dom"/>
</dbReference>
<dbReference type="Gene3D" id="2.60.40.740">
    <property type="match status" value="1"/>
</dbReference>
<evidence type="ECO:0000259" key="10">
    <source>
        <dbReference type="Pfam" id="PF17802"/>
    </source>
</evidence>
<organism evidence="12 13">
    <name type="scientific">Companilactobacillus versmoldensis DSM 14857 = KCTC 3814</name>
    <dbReference type="NCBI Taxonomy" id="1423815"/>
    <lineage>
        <taxon>Bacteria</taxon>
        <taxon>Bacillati</taxon>
        <taxon>Bacillota</taxon>
        <taxon>Bacilli</taxon>
        <taxon>Lactobacillales</taxon>
        <taxon>Lactobacillaceae</taxon>
        <taxon>Companilactobacillus</taxon>
    </lineage>
</organism>
<keyword evidence="4" id="KW-0964">Secreted</keyword>
<dbReference type="InterPro" id="IPR013783">
    <property type="entry name" value="Ig-like_fold"/>
</dbReference>
<reference evidence="12 13" key="1">
    <citation type="journal article" date="2015" name="Genome Announc.">
        <title>Expanding the biotechnology potential of lactobacilli through comparative genomics of 213 strains and associated genera.</title>
        <authorList>
            <person name="Sun Z."/>
            <person name="Harris H.M."/>
            <person name="McCann A."/>
            <person name="Guo C."/>
            <person name="Argimon S."/>
            <person name="Zhang W."/>
            <person name="Yang X."/>
            <person name="Jeffery I.B."/>
            <person name="Cooney J.C."/>
            <person name="Kagawa T.F."/>
            <person name="Liu W."/>
            <person name="Song Y."/>
            <person name="Salvetti E."/>
            <person name="Wrobel A."/>
            <person name="Rasinkangas P."/>
            <person name="Parkhill J."/>
            <person name="Rea M.C."/>
            <person name="O'Sullivan O."/>
            <person name="Ritari J."/>
            <person name="Douillard F.P."/>
            <person name="Paul Ross R."/>
            <person name="Yang R."/>
            <person name="Briner A.E."/>
            <person name="Felis G.E."/>
            <person name="de Vos W.M."/>
            <person name="Barrangou R."/>
            <person name="Klaenhammer T.R."/>
            <person name="Caufield P.W."/>
            <person name="Cui Y."/>
            <person name="Zhang H."/>
            <person name="O'Toole P.W."/>
        </authorList>
    </citation>
    <scope>NUCLEOTIDE SEQUENCE [LARGE SCALE GENOMIC DNA]</scope>
    <source>
        <strain evidence="12 13">DSM 14857</strain>
    </source>
</reference>
<evidence type="ECO:0000256" key="3">
    <source>
        <dbReference type="ARBA" id="ARBA00022512"/>
    </source>
</evidence>
<dbReference type="Proteomes" id="UP000051647">
    <property type="component" value="Unassembled WGS sequence"/>
</dbReference>
<dbReference type="InterPro" id="IPR041171">
    <property type="entry name" value="SDR_Ig"/>
</dbReference>
<keyword evidence="5" id="KW-0732">Signal</keyword>
<evidence type="ECO:0000259" key="9">
    <source>
        <dbReference type="Pfam" id="PF05737"/>
    </source>
</evidence>
<dbReference type="SUPFAM" id="SSF49401">
    <property type="entry name" value="Bacterial adhesins"/>
    <property type="match status" value="2"/>
</dbReference>
<feature type="domain" description="SDR-like Ig" evidence="11">
    <location>
        <begin position="62"/>
        <end position="157"/>
    </location>
</feature>
<dbReference type="Pfam" id="PF05737">
    <property type="entry name" value="Collagen_bind"/>
    <property type="match status" value="1"/>
</dbReference>
<dbReference type="GO" id="GO:0007155">
    <property type="term" value="P:cell adhesion"/>
    <property type="evidence" value="ECO:0007669"/>
    <property type="project" value="InterPro"/>
</dbReference>
<gene>
    <name evidence="12" type="ORF">FC27_GL000614</name>
</gene>
<feature type="domain" description="Collagen binding" evidence="9">
    <location>
        <begin position="164"/>
        <end position="290"/>
    </location>
</feature>
<feature type="compositionally biased region" description="Polar residues" evidence="7">
    <location>
        <begin position="662"/>
        <end position="676"/>
    </location>
</feature>